<comment type="pathway">
    <text evidence="2 11">Cofactor biosynthesis; NAD(+) biosynthesis; deamido-NAD(+) from nicotinate D-ribonucleotide: step 1/1.</text>
</comment>
<evidence type="ECO:0000256" key="7">
    <source>
        <dbReference type="ARBA" id="ARBA00022741"/>
    </source>
</evidence>
<evidence type="ECO:0000313" key="14">
    <source>
        <dbReference type="Proteomes" id="UP000324973"/>
    </source>
</evidence>
<gene>
    <name evidence="11 13" type="primary">nadD</name>
    <name evidence="13" type="ORF">FZO89_14405</name>
</gene>
<dbReference type="InterPro" id="IPR005248">
    <property type="entry name" value="NadD/NMNAT"/>
</dbReference>
<evidence type="ECO:0000256" key="6">
    <source>
        <dbReference type="ARBA" id="ARBA00022695"/>
    </source>
</evidence>
<dbReference type="OrthoDB" id="5295945at2"/>
<dbReference type="GO" id="GO:0004515">
    <property type="term" value="F:nicotinate-nucleotide adenylyltransferase activity"/>
    <property type="evidence" value="ECO:0007669"/>
    <property type="project" value="UniProtKB-UniRule"/>
</dbReference>
<evidence type="ECO:0000256" key="8">
    <source>
        <dbReference type="ARBA" id="ARBA00022840"/>
    </source>
</evidence>
<evidence type="ECO:0000313" key="13">
    <source>
        <dbReference type="EMBL" id="TYT27352.1"/>
    </source>
</evidence>
<dbReference type="InterPro" id="IPR014729">
    <property type="entry name" value="Rossmann-like_a/b/a_fold"/>
</dbReference>
<proteinExistence type="inferred from homology"/>
<evidence type="ECO:0000259" key="12">
    <source>
        <dbReference type="Pfam" id="PF01467"/>
    </source>
</evidence>
<comment type="similarity">
    <text evidence="3 11">Belongs to the NadD family.</text>
</comment>
<dbReference type="PANTHER" id="PTHR39321:SF3">
    <property type="entry name" value="PHOSPHOPANTETHEINE ADENYLYLTRANSFERASE"/>
    <property type="match status" value="1"/>
</dbReference>
<keyword evidence="7 11" id="KW-0547">Nucleotide-binding</keyword>
<dbReference type="EC" id="2.7.7.18" evidence="11"/>
<dbReference type="RefSeq" id="WP_149103903.1">
    <property type="nucleotide sequence ID" value="NZ_VTFT01000001.1"/>
</dbReference>
<keyword evidence="5 11" id="KW-0808">Transferase</keyword>
<dbReference type="InterPro" id="IPR004821">
    <property type="entry name" value="Cyt_trans-like"/>
</dbReference>
<keyword evidence="4 11" id="KW-0662">Pyridine nucleotide biosynthesis</keyword>
<dbReference type="GO" id="GO:0009435">
    <property type="term" value="P:NAD+ biosynthetic process"/>
    <property type="evidence" value="ECO:0007669"/>
    <property type="project" value="UniProtKB-UniRule"/>
</dbReference>
<dbReference type="EMBL" id="VTFT01000001">
    <property type="protein sequence ID" value="TYT27352.1"/>
    <property type="molecule type" value="Genomic_DNA"/>
</dbReference>
<keyword evidence="6 11" id="KW-0548">Nucleotidyltransferase</keyword>
<dbReference type="PANTHER" id="PTHR39321">
    <property type="entry name" value="NICOTINATE-NUCLEOTIDE ADENYLYLTRANSFERASE-RELATED"/>
    <property type="match status" value="1"/>
</dbReference>
<keyword evidence="8 11" id="KW-0067">ATP-binding</keyword>
<evidence type="ECO:0000256" key="1">
    <source>
        <dbReference type="ARBA" id="ARBA00002324"/>
    </source>
</evidence>
<reference evidence="13 14" key="1">
    <citation type="submission" date="2019-08" db="EMBL/GenBank/DDBJ databases">
        <title>Luteimonas viscosus sp. nov., isolated from soil of a sunflower field.</title>
        <authorList>
            <person name="Jianli Z."/>
            <person name="Ying Z."/>
        </authorList>
    </citation>
    <scope>NUCLEOTIDE SEQUENCE [LARGE SCALE GENOMIC DNA]</scope>
    <source>
        <strain evidence="13 14">XBU10</strain>
    </source>
</reference>
<feature type="domain" description="Cytidyltransferase-like" evidence="12">
    <location>
        <begin position="30"/>
        <end position="210"/>
    </location>
</feature>
<sequence>MGNGKQAVPDVSPDASLPSRFPAPDSLLVFYGGTFDPVHLGHLAIARHARDALGCTIRMMPAADPPHRAPPGADAAHRARMLALAIDGEPGLQVDLRELDRDGPSYSVDTLRAVRAEYGDAVPVALLIGADSLLGLPTWREWTALFGLAHLVVAERSGSALDLRLPPVLAEATAGRWVDSATALRGSPAGRLLRLQQPLHPGSATEVRHRIAGGGPWHDLVPGVVADYIVRHRLYGLNGAATPASL</sequence>
<name>A0A5D4XWH9_9GAMM</name>
<dbReference type="Proteomes" id="UP000324973">
    <property type="component" value="Unassembled WGS sequence"/>
</dbReference>
<dbReference type="NCBIfam" id="TIGR00125">
    <property type="entry name" value="cyt_tran_rel"/>
    <property type="match status" value="1"/>
</dbReference>
<dbReference type="NCBIfam" id="TIGR00482">
    <property type="entry name" value="nicotinate (nicotinamide) nucleotide adenylyltransferase"/>
    <property type="match status" value="1"/>
</dbReference>
<dbReference type="AlphaFoldDB" id="A0A5D4XWH9"/>
<evidence type="ECO:0000256" key="10">
    <source>
        <dbReference type="ARBA" id="ARBA00048721"/>
    </source>
</evidence>
<dbReference type="NCBIfam" id="NF000839">
    <property type="entry name" value="PRK00071.1-1"/>
    <property type="match status" value="1"/>
</dbReference>
<dbReference type="HAMAP" id="MF_00244">
    <property type="entry name" value="NaMN_adenylyltr"/>
    <property type="match status" value="1"/>
</dbReference>
<comment type="catalytic activity">
    <reaction evidence="10 11">
        <text>nicotinate beta-D-ribonucleotide + ATP + H(+) = deamido-NAD(+) + diphosphate</text>
        <dbReference type="Rhea" id="RHEA:22860"/>
        <dbReference type="ChEBI" id="CHEBI:15378"/>
        <dbReference type="ChEBI" id="CHEBI:30616"/>
        <dbReference type="ChEBI" id="CHEBI:33019"/>
        <dbReference type="ChEBI" id="CHEBI:57502"/>
        <dbReference type="ChEBI" id="CHEBI:58437"/>
        <dbReference type="EC" id="2.7.7.18"/>
    </reaction>
</comment>
<comment type="function">
    <text evidence="1 11">Catalyzes the reversible adenylation of nicotinate mononucleotide (NaMN) to nicotinic acid adenine dinucleotide (NaAD).</text>
</comment>
<dbReference type="SUPFAM" id="SSF52374">
    <property type="entry name" value="Nucleotidylyl transferase"/>
    <property type="match status" value="1"/>
</dbReference>
<accession>A0A5D4XWH9</accession>
<dbReference type="CDD" id="cd02165">
    <property type="entry name" value="NMNAT"/>
    <property type="match status" value="1"/>
</dbReference>
<evidence type="ECO:0000256" key="9">
    <source>
        <dbReference type="ARBA" id="ARBA00023027"/>
    </source>
</evidence>
<dbReference type="UniPathway" id="UPA00253">
    <property type="reaction ID" value="UER00332"/>
</dbReference>
<evidence type="ECO:0000256" key="4">
    <source>
        <dbReference type="ARBA" id="ARBA00022642"/>
    </source>
</evidence>
<dbReference type="Pfam" id="PF01467">
    <property type="entry name" value="CTP_transf_like"/>
    <property type="match status" value="1"/>
</dbReference>
<dbReference type="Gene3D" id="3.40.50.620">
    <property type="entry name" value="HUPs"/>
    <property type="match status" value="1"/>
</dbReference>
<dbReference type="GO" id="GO:0005524">
    <property type="term" value="F:ATP binding"/>
    <property type="evidence" value="ECO:0007669"/>
    <property type="project" value="UniProtKB-KW"/>
</dbReference>
<keyword evidence="14" id="KW-1185">Reference proteome</keyword>
<evidence type="ECO:0000256" key="11">
    <source>
        <dbReference type="HAMAP-Rule" id="MF_00244"/>
    </source>
</evidence>
<evidence type="ECO:0000256" key="5">
    <source>
        <dbReference type="ARBA" id="ARBA00022679"/>
    </source>
</evidence>
<comment type="caution">
    <text evidence="13">The sequence shown here is derived from an EMBL/GenBank/DDBJ whole genome shotgun (WGS) entry which is preliminary data.</text>
</comment>
<protein>
    <recommendedName>
        <fullName evidence="11">Probable nicotinate-nucleotide adenylyltransferase</fullName>
        <ecNumber evidence="11">2.7.7.18</ecNumber>
    </recommendedName>
    <alternativeName>
        <fullName evidence="11">Deamido-NAD(+) diphosphorylase</fullName>
    </alternativeName>
    <alternativeName>
        <fullName evidence="11">Deamido-NAD(+) pyrophosphorylase</fullName>
    </alternativeName>
    <alternativeName>
        <fullName evidence="11">Nicotinate mononucleotide adenylyltransferase</fullName>
        <shortName evidence="11">NaMN adenylyltransferase</shortName>
    </alternativeName>
</protein>
<organism evidence="13 14">
    <name type="scientific">Luteimonas viscosa</name>
    <dbReference type="NCBI Taxonomy" id="1132694"/>
    <lineage>
        <taxon>Bacteria</taxon>
        <taxon>Pseudomonadati</taxon>
        <taxon>Pseudomonadota</taxon>
        <taxon>Gammaproteobacteria</taxon>
        <taxon>Lysobacterales</taxon>
        <taxon>Lysobacteraceae</taxon>
        <taxon>Luteimonas</taxon>
    </lineage>
</organism>
<keyword evidence="9 11" id="KW-0520">NAD</keyword>
<evidence type="ECO:0000256" key="3">
    <source>
        <dbReference type="ARBA" id="ARBA00009014"/>
    </source>
</evidence>
<evidence type="ECO:0000256" key="2">
    <source>
        <dbReference type="ARBA" id="ARBA00005019"/>
    </source>
</evidence>